<evidence type="ECO:0000256" key="1">
    <source>
        <dbReference type="ARBA" id="ARBA00023015"/>
    </source>
</evidence>
<feature type="domain" description="Bacterioopsin transcriptional activator GAF and HTH associated" evidence="6">
    <location>
        <begin position="391"/>
        <end position="538"/>
    </location>
</feature>
<feature type="domain" description="GAF" evidence="5">
    <location>
        <begin position="239"/>
        <end position="374"/>
    </location>
</feature>
<dbReference type="InterPro" id="IPR029016">
    <property type="entry name" value="GAF-like_dom_sf"/>
</dbReference>
<evidence type="ECO:0000259" key="4">
    <source>
        <dbReference type="Pfam" id="PF04967"/>
    </source>
</evidence>
<dbReference type="Gene3D" id="3.30.450.40">
    <property type="match status" value="1"/>
</dbReference>
<dbReference type="OrthoDB" id="186758at2157"/>
<dbReference type="InterPro" id="IPR031803">
    <property type="entry name" value="BAT_GAF/HTH-assoc"/>
</dbReference>
<dbReference type="Pfam" id="PF15915">
    <property type="entry name" value="BAT"/>
    <property type="match status" value="1"/>
</dbReference>
<evidence type="ECO:0000259" key="5">
    <source>
        <dbReference type="Pfam" id="PF13185"/>
    </source>
</evidence>
<sequence>ETVRERGRAAPFRWMEPTFGTLALGNRRPVEVAVIPLPAAERTLCLVRDRRRSPTGALRTLEAAVGSIREAETVPDVGRAVAEAAVDLAGGDVACLYRLEERALRPVGVAGRDSRASGLPAVDRAAIPDDVVRDGGGATTRDARALEPFLEAADLRAEQVFTVSVGTTVLVATTMEPMGFDPIDPGPIESLVEIGALALDERDAAAQLRGCRSDRTSLEATLDRLERLGTIERDLLEASDREAVYRRLCRGITSLEFAEGSNEFAWIDVSENVRERVDPKAVAGDADVRPDPLVIPRPPSAERASAPESVRIDDLTEAPDEPWRERALEQGIRSVLSVPLRSESFRYGTLTVYSTEPGAFDEPTRRGIERLGDVGGAVVGAIETRRALRGEAVTELEFVLREPDPLATIAHRIGHPLTVRSVVPRSAGDETAFVTVPDDSLPSVDSFAELEGIKSVRTAGTIGGDRLLELVVDEPSVVVTVAEHGGVVRSLTPTDDRTRLVLELSGSADVRAFVDALERGWDLELLARRQREQSPENALALDSALRERLSERQRQTLEAAYYAGFFEWPRESTGEAVADSLGISQPTFSRHVRAAQATLLSVLFEEFDGLE</sequence>
<dbReference type="InterPro" id="IPR003018">
    <property type="entry name" value="GAF"/>
</dbReference>
<keyword evidence="1" id="KW-0805">Transcription regulation</keyword>
<keyword evidence="8" id="KW-1185">Reference proteome</keyword>
<evidence type="ECO:0000313" key="8">
    <source>
        <dbReference type="Proteomes" id="UP000011688"/>
    </source>
</evidence>
<name>L9WZA3_9EURY</name>
<dbReference type="PANTHER" id="PTHR34236:SF1">
    <property type="entry name" value="DIMETHYL SULFOXIDE REDUCTASE TRANSCRIPTIONAL ACTIVATOR"/>
    <property type="match status" value="1"/>
</dbReference>
<dbReference type="EMBL" id="AOIB01000036">
    <property type="protein sequence ID" value="ELY54732.1"/>
    <property type="molecule type" value="Genomic_DNA"/>
</dbReference>
<feature type="region of interest" description="Disordered" evidence="3">
    <location>
        <begin position="285"/>
        <end position="308"/>
    </location>
</feature>
<proteinExistence type="predicted"/>
<dbReference type="SUPFAM" id="SSF55781">
    <property type="entry name" value="GAF domain-like"/>
    <property type="match status" value="1"/>
</dbReference>
<feature type="non-terminal residue" evidence="7">
    <location>
        <position position="1"/>
    </location>
</feature>
<dbReference type="eggNOG" id="arCOG02276">
    <property type="taxonomic scope" value="Archaea"/>
</dbReference>
<dbReference type="RefSeq" id="WP_005559137.1">
    <property type="nucleotide sequence ID" value="NZ_AOIB01000036.1"/>
</dbReference>
<dbReference type="Proteomes" id="UP000011688">
    <property type="component" value="Unassembled WGS sequence"/>
</dbReference>
<protein>
    <submittedName>
        <fullName evidence="7">PAS sensor protein</fullName>
    </submittedName>
</protein>
<dbReference type="AlphaFoldDB" id="L9WZA3"/>
<organism evidence="7 8">
    <name type="scientific">Natronococcus amylolyticus DSM 10524</name>
    <dbReference type="NCBI Taxonomy" id="1227497"/>
    <lineage>
        <taxon>Archaea</taxon>
        <taxon>Methanobacteriati</taxon>
        <taxon>Methanobacteriota</taxon>
        <taxon>Stenosarchaea group</taxon>
        <taxon>Halobacteria</taxon>
        <taxon>Halobacteriales</taxon>
        <taxon>Natrialbaceae</taxon>
        <taxon>Natronococcus</taxon>
    </lineage>
</organism>
<evidence type="ECO:0000256" key="2">
    <source>
        <dbReference type="ARBA" id="ARBA00023163"/>
    </source>
</evidence>
<comment type="caution">
    <text evidence="7">The sequence shown here is derived from an EMBL/GenBank/DDBJ whole genome shotgun (WGS) entry which is preliminary data.</text>
</comment>
<feature type="domain" description="HTH bat-type" evidence="4">
    <location>
        <begin position="549"/>
        <end position="600"/>
    </location>
</feature>
<accession>L9WZA3</accession>
<dbReference type="STRING" id="1227497.C491_19069"/>
<dbReference type="eggNOG" id="arCOG02334">
    <property type="taxonomic scope" value="Archaea"/>
</dbReference>
<dbReference type="InterPro" id="IPR036388">
    <property type="entry name" value="WH-like_DNA-bd_sf"/>
</dbReference>
<gene>
    <name evidence="7" type="ORF">C491_19069</name>
</gene>
<keyword evidence="2" id="KW-0804">Transcription</keyword>
<dbReference type="Pfam" id="PF04967">
    <property type="entry name" value="HTH_10"/>
    <property type="match status" value="1"/>
</dbReference>
<evidence type="ECO:0000259" key="6">
    <source>
        <dbReference type="Pfam" id="PF15915"/>
    </source>
</evidence>
<reference evidence="7 8" key="1">
    <citation type="journal article" date="2014" name="PLoS Genet.">
        <title>Phylogenetically driven sequencing of extremely halophilic archaea reveals strategies for static and dynamic osmo-response.</title>
        <authorList>
            <person name="Becker E.A."/>
            <person name="Seitzer P.M."/>
            <person name="Tritt A."/>
            <person name="Larsen D."/>
            <person name="Krusor M."/>
            <person name="Yao A.I."/>
            <person name="Wu D."/>
            <person name="Madern D."/>
            <person name="Eisen J.A."/>
            <person name="Darling A.E."/>
            <person name="Facciotti M.T."/>
        </authorList>
    </citation>
    <scope>NUCLEOTIDE SEQUENCE [LARGE SCALE GENOMIC DNA]</scope>
    <source>
        <strain evidence="7 8">DSM 10524</strain>
    </source>
</reference>
<dbReference type="PANTHER" id="PTHR34236">
    <property type="entry name" value="DIMETHYL SULFOXIDE REDUCTASE TRANSCRIPTIONAL ACTIVATOR"/>
    <property type="match status" value="1"/>
</dbReference>
<dbReference type="Gene3D" id="1.10.10.10">
    <property type="entry name" value="Winged helix-like DNA-binding domain superfamily/Winged helix DNA-binding domain"/>
    <property type="match status" value="1"/>
</dbReference>
<dbReference type="Pfam" id="PF13185">
    <property type="entry name" value="GAF_2"/>
    <property type="match status" value="1"/>
</dbReference>
<dbReference type="InterPro" id="IPR007050">
    <property type="entry name" value="HTH_bacterioopsin"/>
</dbReference>
<dbReference type="PATRIC" id="fig|1227497.3.peg.3899"/>
<evidence type="ECO:0000313" key="7">
    <source>
        <dbReference type="EMBL" id="ELY54732.1"/>
    </source>
</evidence>
<evidence type="ECO:0000256" key="3">
    <source>
        <dbReference type="SAM" id="MobiDB-lite"/>
    </source>
</evidence>